<evidence type="ECO:0000259" key="7">
    <source>
        <dbReference type="PROSITE" id="PS51762"/>
    </source>
</evidence>
<organism evidence="8 9">
    <name type="scientific">Lithohypha guttulata</name>
    <dbReference type="NCBI Taxonomy" id="1690604"/>
    <lineage>
        <taxon>Eukaryota</taxon>
        <taxon>Fungi</taxon>
        <taxon>Dikarya</taxon>
        <taxon>Ascomycota</taxon>
        <taxon>Pezizomycotina</taxon>
        <taxon>Eurotiomycetes</taxon>
        <taxon>Chaetothyriomycetidae</taxon>
        <taxon>Chaetothyriales</taxon>
        <taxon>Trichomeriaceae</taxon>
        <taxon>Lithohypha</taxon>
    </lineage>
</organism>
<dbReference type="CDD" id="cd02181">
    <property type="entry name" value="GH16_fungal_Lam16A_glucanase"/>
    <property type="match status" value="1"/>
</dbReference>
<evidence type="ECO:0000256" key="4">
    <source>
        <dbReference type="ARBA" id="ARBA00022801"/>
    </source>
</evidence>
<comment type="similarity">
    <text evidence="2">Belongs to the glycosyl hydrolase 16 family.</text>
</comment>
<dbReference type="EMBL" id="JAVRRJ010000010">
    <property type="protein sequence ID" value="KAK5081139.1"/>
    <property type="molecule type" value="Genomic_DNA"/>
</dbReference>
<evidence type="ECO:0000256" key="5">
    <source>
        <dbReference type="ARBA" id="ARBA00023295"/>
    </source>
</evidence>
<evidence type="ECO:0000313" key="9">
    <source>
        <dbReference type="Proteomes" id="UP001309876"/>
    </source>
</evidence>
<keyword evidence="5" id="KW-0326">Glycosidase</keyword>
<evidence type="ECO:0000256" key="3">
    <source>
        <dbReference type="ARBA" id="ARBA00012599"/>
    </source>
</evidence>
<dbReference type="PANTHER" id="PTHR10963">
    <property type="entry name" value="GLYCOSYL HYDROLASE-RELATED"/>
    <property type="match status" value="1"/>
</dbReference>
<dbReference type="Proteomes" id="UP001309876">
    <property type="component" value="Unassembled WGS sequence"/>
</dbReference>
<reference evidence="8 9" key="1">
    <citation type="submission" date="2023-08" db="EMBL/GenBank/DDBJ databases">
        <title>Black Yeasts Isolated from many extreme environments.</title>
        <authorList>
            <person name="Coleine C."/>
            <person name="Stajich J.E."/>
            <person name="Selbmann L."/>
        </authorList>
    </citation>
    <scope>NUCLEOTIDE SEQUENCE [LARGE SCALE GENOMIC DNA]</scope>
    <source>
        <strain evidence="8 9">CCFEE 5910</strain>
    </source>
</reference>
<dbReference type="GO" id="GO:0009251">
    <property type="term" value="P:glucan catabolic process"/>
    <property type="evidence" value="ECO:0007669"/>
    <property type="project" value="TreeGrafter"/>
</dbReference>
<name>A0AAN7YD07_9EURO</name>
<dbReference type="FunFam" id="2.60.120.200:FF:000114">
    <property type="entry name" value="Probable endo-1,3(4)-beta-glucanase NFIA_089530"/>
    <property type="match status" value="1"/>
</dbReference>
<comment type="catalytic activity">
    <reaction evidence="1">
        <text>Endohydrolysis of (1-&gt;3)- or (1-&gt;4)-linkages in beta-D-glucans when the glucose residue whose reducing group is involved in the linkage to be hydrolyzed is itself substituted at C-3.</text>
        <dbReference type="EC" id="3.2.1.6"/>
    </reaction>
</comment>
<evidence type="ECO:0000256" key="2">
    <source>
        <dbReference type="ARBA" id="ARBA00006865"/>
    </source>
</evidence>
<feature type="compositionally biased region" description="Polar residues" evidence="6">
    <location>
        <begin position="420"/>
        <end position="436"/>
    </location>
</feature>
<gene>
    <name evidence="8" type="ORF">LTR05_007933</name>
</gene>
<comment type="caution">
    <text evidence="8">The sequence shown here is derived from an EMBL/GenBank/DDBJ whole genome shotgun (WGS) entry which is preliminary data.</text>
</comment>
<dbReference type="InterPro" id="IPR050546">
    <property type="entry name" value="Glycosyl_Hydrlase_16"/>
</dbReference>
<dbReference type="Gene3D" id="2.60.120.200">
    <property type="match status" value="1"/>
</dbReference>
<proteinExistence type="inferred from homology"/>
<dbReference type="SUPFAM" id="SSF49899">
    <property type="entry name" value="Concanavalin A-like lectins/glucanases"/>
    <property type="match status" value="1"/>
</dbReference>
<keyword evidence="9" id="KW-1185">Reference proteome</keyword>
<protein>
    <recommendedName>
        <fullName evidence="3">endo-1,3(4)-beta-glucanase</fullName>
        <ecNumber evidence="3">3.2.1.6</ecNumber>
    </recommendedName>
</protein>
<feature type="compositionally biased region" description="Low complexity" evidence="6">
    <location>
        <begin position="404"/>
        <end position="419"/>
    </location>
</feature>
<dbReference type="PANTHER" id="PTHR10963:SF24">
    <property type="entry name" value="GLYCOSIDASE C21B10.07-RELATED"/>
    <property type="match status" value="1"/>
</dbReference>
<evidence type="ECO:0000313" key="8">
    <source>
        <dbReference type="EMBL" id="KAK5081139.1"/>
    </source>
</evidence>
<dbReference type="GO" id="GO:0052861">
    <property type="term" value="F:endo-1,3(4)-beta-glucanase activity"/>
    <property type="evidence" value="ECO:0007669"/>
    <property type="project" value="UniProtKB-EC"/>
</dbReference>
<evidence type="ECO:0000256" key="1">
    <source>
        <dbReference type="ARBA" id="ARBA00000124"/>
    </source>
</evidence>
<sequence>MHLIFLLFTITVAAQYNLVDDYNPTNFASKFNFFTGNDPTNGYVNYISYDSARSSGLYSVSNNQVYVGVDSSNKATGRGRNSIRLESINSYKYGLIILDLAHMPGSVCGSWPAFWTLGVGETWPYAGEIDIIEGVNSQQSNSMAIHTDAGCSISNDGNMAAQVVTTNCDVNAPNQANNQGCAVSYPNTGSYGDGFNAQGGGVYATEITPAGVSIWFFARGAIPADVSSGSPNPALWGLPTGRFAGPCDWNDKIAAQQIIFDVTFCGDWAGNVFSTDPVCSPKANTCQDYVQNNPSAFKESYWSVNSLRVFQQGAPGVAPSSSRTSPSITTTNFASTPSPIMTTLTTVTQVSLSTTTTFPIASLSPNTYTPIAASQTGTTPMAPTTTTEFLASTNPTTANTVAASPASASASQSRWSSWQGGWNSAAGQRPWNNFAGQGQRGG</sequence>
<dbReference type="EC" id="3.2.1.6" evidence="3"/>
<keyword evidence="4" id="KW-0378">Hydrolase</keyword>
<feature type="region of interest" description="Disordered" evidence="6">
    <location>
        <begin position="404"/>
        <end position="442"/>
    </location>
</feature>
<dbReference type="InterPro" id="IPR013320">
    <property type="entry name" value="ConA-like_dom_sf"/>
</dbReference>
<evidence type="ECO:0000256" key="6">
    <source>
        <dbReference type="SAM" id="MobiDB-lite"/>
    </source>
</evidence>
<feature type="domain" description="GH16" evidence="7">
    <location>
        <begin position="10"/>
        <end position="277"/>
    </location>
</feature>
<dbReference type="AlphaFoldDB" id="A0AAN7YD07"/>
<dbReference type="Pfam" id="PF26113">
    <property type="entry name" value="GH16_XgeA"/>
    <property type="match status" value="1"/>
</dbReference>
<dbReference type="PROSITE" id="PS51762">
    <property type="entry name" value="GH16_2"/>
    <property type="match status" value="1"/>
</dbReference>
<accession>A0AAN7YD07</accession>
<dbReference type="InterPro" id="IPR000757">
    <property type="entry name" value="Beta-glucanase-like"/>
</dbReference>